<dbReference type="InterPro" id="IPR011701">
    <property type="entry name" value="MFS"/>
</dbReference>
<dbReference type="PANTHER" id="PTHR11360:SF286">
    <property type="entry name" value="GH22266P"/>
    <property type="match status" value="1"/>
</dbReference>
<feature type="domain" description="Major facilitator superfamily (MFS) profile" evidence="3">
    <location>
        <begin position="1"/>
        <end position="375"/>
    </location>
</feature>
<comment type="caution">
    <text evidence="4">The sequence shown here is derived from an EMBL/GenBank/DDBJ whole genome shotgun (WGS) entry which is preliminary data.</text>
</comment>
<evidence type="ECO:0000259" key="3">
    <source>
        <dbReference type="PROSITE" id="PS50850"/>
    </source>
</evidence>
<gene>
    <name evidence="4" type="ORF">KP79_PYT18356</name>
</gene>
<comment type="subcellular location">
    <subcellularLocation>
        <location evidence="1">Membrane</location>
        <topology evidence="1">Multi-pass membrane protein</topology>
    </subcellularLocation>
</comment>
<feature type="transmembrane region" description="Helical" evidence="2">
    <location>
        <begin position="88"/>
        <end position="108"/>
    </location>
</feature>
<dbReference type="AlphaFoldDB" id="A0A210PLJ6"/>
<evidence type="ECO:0000256" key="1">
    <source>
        <dbReference type="ARBA" id="ARBA00004141"/>
    </source>
</evidence>
<feature type="transmembrane region" description="Helical" evidence="2">
    <location>
        <begin position="120"/>
        <end position="138"/>
    </location>
</feature>
<dbReference type="Gene3D" id="1.20.1250.20">
    <property type="entry name" value="MFS general substrate transporter like domains"/>
    <property type="match status" value="1"/>
</dbReference>
<dbReference type="OrthoDB" id="2213137at2759"/>
<name>A0A210PLJ6_MIZYE</name>
<protein>
    <submittedName>
        <fullName evidence="4">Monocarboxylate transporter 12</fullName>
    </submittedName>
</protein>
<dbReference type="Pfam" id="PF07690">
    <property type="entry name" value="MFS_1"/>
    <property type="match status" value="1"/>
</dbReference>
<dbReference type="SUPFAM" id="SSF103473">
    <property type="entry name" value="MFS general substrate transporter"/>
    <property type="match status" value="1"/>
</dbReference>
<feature type="transmembrane region" description="Helical" evidence="2">
    <location>
        <begin position="286"/>
        <end position="309"/>
    </location>
</feature>
<feature type="transmembrane region" description="Helical" evidence="2">
    <location>
        <begin position="321"/>
        <end position="339"/>
    </location>
</feature>
<sequence length="396" mass="42697">MLSTAPRVEFLRRETGPVSAALINRFDCRRVAIADGVVSSVGLFLSTFSPNLDVMILLYGVVGGFGIGLVYMASLVIVSYYFDKRRALATGIATCGSGVGSFVFAPVYEFLLETYGWRGAIWIVAGIMFNCVLFAIIYRPLTTHGRETSSTGYVGTLNDENNTENTTSDTDVRFKSQISQCIAKTQKLAQLLDVSLFTNAGFDLFLLSSCIVAMGSQVPYNFLPASVLEKGLYETDGALLISVLGIATTLSMVIVGLVADYPWADSLIVGGVATCFLPYYNDFSSLAIYSVIMGIPLGMCLSLPTIIVLEFLELERLPSAFGLLTFFMGISTIIGPPIAGFLEDMTESYSAAFYFAGATFVLGGITCLPIRLLIKCNSPVLDTDVPTADVVEMTHL</sequence>
<dbReference type="EMBL" id="NEDP02005591">
    <property type="protein sequence ID" value="OWF37351.1"/>
    <property type="molecule type" value="Genomic_DNA"/>
</dbReference>
<keyword evidence="2" id="KW-1133">Transmembrane helix</keyword>
<evidence type="ECO:0000313" key="5">
    <source>
        <dbReference type="Proteomes" id="UP000242188"/>
    </source>
</evidence>
<feature type="transmembrane region" description="Helical" evidence="2">
    <location>
        <begin position="56"/>
        <end position="81"/>
    </location>
</feature>
<organism evidence="4 5">
    <name type="scientific">Mizuhopecten yessoensis</name>
    <name type="common">Japanese scallop</name>
    <name type="synonym">Patinopecten yessoensis</name>
    <dbReference type="NCBI Taxonomy" id="6573"/>
    <lineage>
        <taxon>Eukaryota</taxon>
        <taxon>Metazoa</taxon>
        <taxon>Spiralia</taxon>
        <taxon>Lophotrochozoa</taxon>
        <taxon>Mollusca</taxon>
        <taxon>Bivalvia</taxon>
        <taxon>Autobranchia</taxon>
        <taxon>Pteriomorphia</taxon>
        <taxon>Pectinida</taxon>
        <taxon>Pectinoidea</taxon>
        <taxon>Pectinidae</taxon>
        <taxon>Mizuhopecten</taxon>
    </lineage>
</organism>
<evidence type="ECO:0000256" key="2">
    <source>
        <dbReference type="SAM" id="Phobius"/>
    </source>
</evidence>
<dbReference type="Proteomes" id="UP000242188">
    <property type="component" value="Unassembled WGS sequence"/>
</dbReference>
<proteinExistence type="predicted"/>
<feature type="transmembrane region" description="Helical" evidence="2">
    <location>
        <begin position="238"/>
        <end position="258"/>
    </location>
</feature>
<dbReference type="CDD" id="cd17352">
    <property type="entry name" value="MFS_MCT_SLC16"/>
    <property type="match status" value="1"/>
</dbReference>
<keyword evidence="2" id="KW-0472">Membrane</keyword>
<dbReference type="InterPro" id="IPR050327">
    <property type="entry name" value="Proton-linked_MCT"/>
</dbReference>
<keyword evidence="2" id="KW-0812">Transmembrane</keyword>
<evidence type="ECO:0000313" key="4">
    <source>
        <dbReference type="EMBL" id="OWF37351.1"/>
    </source>
</evidence>
<dbReference type="InterPro" id="IPR036259">
    <property type="entry name" value="MFS_trans_sf"/>
</dbReference>
<dbReference type="PANTHER" id="PTHR11360">
    <property type="entry name" value="MONOCARBOXYLATE TRANSPORTER"/>
    <property type="match status" value="1"/>
</dbReference>
<feature type="transmembrane region" description="Helical" evidence="2">
    <location>
        <begin position="351"/>
        <end position="374"/>
    </location>
</feature>
<dbReference type="GO" id="GO:0008028">
    <property type="term" value="F:monocarboxylic acid transmembrane transporter activity"/>
    <property type="evidence" value="ECO:0007669"/>
    <property type="project" value="TreeGrafter"/>
</dbReference>
<accession>A0A210PLJ6</accession>
<dbReference type="GO" id="GO:0016020">
    <property type="term" value="C:membrane"/>
    <property type="evidence" value="ECO:0007669"/>
    <property type="project" value="UniProtKB-SubCell"/>
</dbReference>
<keyword evidence="5" id="KW-1185">Reference proteome</keyword>
<dbReference type="InterPro" id="IPR020846">
    <property type="entry name" value="MFS_dom"/>
</dbReference>
<reference evidence="4 5" key="1">
    <citation type="journal article" date="2017" name="Nat. Ecol. Evol.">
        <title>Scallop genome provides insights into evolution of bilaterian karyotype and development.</title>
        <authorList>
            <person name="Wang S."/>
            <person name="Zhang J."/>
            <person name="Jiao W."/>
            <person name="Li J."/>
            <person name="Xun X."/>
            <person name="Sun Y."/>
            <person name="Guo X."/>
            <person name="Huan P."/>
            <person name="Dong B."/>
            <person name="Zhang L."/>
            <person name="Hu X."/>
            <person name="Sun X."/>
            <person name="Wang J."/>
            <person name="Zhao C."/>
            <person name="Wang Y."/>
            <person name="Wang D."/>
            <person name="Huang X."/>
            <person name="Wang R."/>
            <person name="Lv J."/>
            <person name="Li Y."/>
            <person name="Zhang Z."/>
            <person name="Liu B."/>
            <person name="Lu W."/>
            <person name="Hui Y."/>
            <person name="Liang J."/>
            <person name="Zhou Z."/>
            <person name="Hou R."/>
            <person name="Li X."/>
            <person name="Liu Y."/>
            <person name="Li H."/>
            <person name="Ning X."/>
            <person name="Lin Y."/>
            <person name="Zhao L."/>
            <person name="Xing Q."/>
            <person name="Dou J."/>
            <person name="Li Y."/>
            <person name="Mao J."/>
            <person name="Guo H."/>
            <person name="Dou H."/>
            <person name="Li T."/>
            <person name="Mu C."/>
            <person name="Jiang W."/>
            <person name="Fu Q."/>
            <person name="Fu X."/>
            <person name="Miao Y."/>
            <person name="Liu J."/>
            <person name="Yu Q."/>
            <person name="Li R."/>
            <person name="Liao H."/>
            <person name="Li X."/>
            <person name="Kong Y."/>
            <person name="Jiang Z."/>
            <person name="Chourrout D."/>
            <person name="Li R."/>
            <person name="Bao Z."/>
        </authorList>
    </citation>
    <scope>NUCLEOTIDE SEQUENCE [LARGE SCALE GENOMIC DNA]</scope>
    <source>
        <strain evidence="4 5">PY_sf001</strain>
    </source>
</reference>
<dbReference type="PROSITE" id="PS50850">
    <property type="entry name" value="MFS"/>
    <property type="match status" value="1"/>
</dbReference>